<dbReference type="InterPro" id="IPR043502">
    <property type="entry name" value="DNA/RNA_pol_sf"/>
</dbReference>
<feature type="domain" description="DNA-directed DNA polymerase family A palm" evidence="20">
    <location>
        <begin position="632"/>
        <end position="839"/>
    </location>
</feature>
<comment type="subunit">
    <text evidence="2 17">Single-chain monomer with multiple functions.</text>
</comment>
<dbReference type="InterPro" id="IPR029060">
    <property type="entry name" value="PIN-like_dom_sf"/>
</dbReference>
<organism evidence="21 22">
    <name type="scientific">Bacillus lumedeiriae</name>
    <dbReference type="NCBI Taxonomy" id="3058829"/>
    <lineage>
        <taxon>Bacteria</taxon>
        <taxon>Bacillati</taxon>
        <taxon>Bacillota</taxon>
        <taxon>Bacilli</taxon>
        <taxon>Bacillales</taxon>
        <taxon>Bacillaceae</taxon>
        <taxon>Bacillus</taxon>
    </lineage>
</organism>
<reference evidence="21 22" key="1">
    <citation type="submission" date="2023-07" db="EMBL/GenBank/DDBJ databases">
        <title>Bacillus lucianemedeirus sp. nov, a new species isolated from an immunobiological production facility.</title>
        <authorList>
            <person name="Costa L.V."/>
            <person name="Miranda R.V.S.L."/>
            <person name="Brandao M.L.L."/>
            <person name="Reis C.M.F."/>
            <person name="Frazao A.M."/>
            <person name="Cruz F.V."/>
            <person name="Baio P.V.P."/>
            <person name="Veras J.F.C."/>
            <person name="Ramos J.N."/>
            <person name="Vieira V."/>
        </authorList>
    </citation>
    <scope>NUCLEOTIDE SEQUENCE [LARGE SCALE GENOMIC DNA]</scope>
    <source>
        <strain evidence="21 22">B190/17</strain>
    </source>
</reference>
<dbReference type="PANTHER" id="PTHR10133:SF27">
    <property type="entry name" value="DNA POLYMERASE NU"/>
    <property type="match status" value="1"/>
</dbReference>
<comment type="similarity">
    <text evidence="1 17">Belongs to the DNA polymerase type-A family.</text>
</comment>
<evidence type="ECO:0000256" key="16">
    <source>
        <dbReference type="NCBIfam" id="TIGR00593"/>
    </source>
</evidence>
<dbReference type="SUPFAM" id="SSF88723">
    <property type="entry name" value="PIN domain-like"/>
    <property type="match status" value="1"/>
</dbReference>
<evidence type="ECO:0000256" key="10">
    <source>
        <dbReference type="ARBA" id="ARBA00022801"/>
    </source>
</evidence>
<dbReference type="Gene3D" id="3.30.70.370">
    <property type="match status" value="1"/>
</dbReference>
<gene>
    <name evidence="17 21" type="primary">polA</name>
    <name evidence="21" type="ORF">QYG89_02835</name>
</gene>
<name>A0ABW8I5Z7_9BACI</name>
<dbReference type="InterPro" id="IPR008918">
    <property type="entry name" value="HhH2"/>
</dbReference>
<dbReference type="CDD" id="cd06140">
    <property type="entry name" value="DNA_polA_I_Bacillus_like_exo"/>
    <property type="match status" value="1"/>
</dbReference>
<evidence type="ECO:0000256" key="11">
    <source>
        <dbReference type="ARBA" id="ARBA00022839"/>
    </source>
</evidence>
<comment type="caution">
    <text evidence="21">The sequence shown here is derived from an EMBL/GenBank/DDBJ whole genome shotgun (WGS) entry which is preliminary data.</text>
</comment>
<keyword evidence="14 17" id="KW-0234">DNA repair</keyword>
<dbReference type="EMBL" id="JAUIYO010000001">
    <property type="protein sequence ID" value="MFK2824634.1"/>
    <property type="molecule type" value="Genomic_DNA"/>
</dbReference>
<proteinExistence type="inferred from homology"/>
<dbReference type="InterPro" id="IPR012337">
    <property type="entry name" value="RNaseH-like_sf"/>
</dbReference>
<evidence type="ECO:0000256" key="17">
    <source>
        <dbReference type="RuleBase" id="RU004460"/>
    </source>
</evidence>
<dbReference type="InterPro" id="IPR002562">
    <property type="entry name" value="3'-5'_exonuclease_dom"/>
</dbReference>
<dbReference type="CDD" id="cd09859">
    <property type="entry name" value="PIN_53EXO"/>
    <property type="match status" value="1"/>
</dbReference>
<evidence type="ECO:0000313" key="22">
    <source>
        <dbReference type="Proteomes" id="UP001619911"/>
    </source>
</evidence>
<dbReference type="CDD" id="cd08637">
    <property type="entry name" value="DNA_pol_A_pol_I_C"/>
    <property type="match status" value="1"/>
</dbReference>
<dbReference type="InterPro" id="IPR002421">
    <property type="entry name" value="5-3_exonuclease"/>
</dbReference>
<evidence type="ECO:0000256" key="7">
    <source>
        <dbReference type="ARBA" id="ARBA00022705"/>
    </source>
</evidence>
<evidence type="ECO:0000256" key="15">
    <source>
        <dbReference type="ARBA" id="ARBA00049244"/>
    </source>
</evidence>
<dbReference type="Pfam" id="PF00476">
    <property type="entry name" value="DNA_pol_A"/>
    <property type="match status" value="1"/>
</dbReference>
<dbReference type="Gene3D" id="1.20.1060.10">
    <property type="entry name" value="Taq DNA Polymerase, Chain T, domain 4"/>
    <property type="match status" value="1"/>
</dbReference>
<evidence type="ECO:0000256" key="1">
    <source>
        <dbReference type="ARBA" id="ARBA00007705"/>
    </source>
</evidence>
<dbReference type="Pfam" id="PF02739">
    <property type="entry name" value="5_3_exonuc_N"/>
    <property type="match status" value="1"/>
</dbReference>
<dbReference type="EC" id="2.7.7.7" evidence="3 16"/>
<dbReference type="SUPFAM" id="SSF56672">
    <property type="entry name" value="DNA/RNA polymerases"/>
    <property type="match status" value="1"/>
</dbReference>
<evidence type="ECO:0000256" key="5">
    <source>
        <dbReference type="ARBA" id="ARBA00022679"/>
    </source>
</evidence>
<keyword evidence="8" id="KW-0540">Nuclease</keyword>
<dbReference type="SMART" id="SM00475">
    <property type="entry name" value="53EXOc"/>
    <property type="match status" value="1"/>
</dbReference>
<keyword evidence="6 17" id="KW-0548">Nucleotidyltransferase</keyword>
<evidence type="ECO:0000256" key="3">
    <source>
        <dbReference type="ARBA" id="ARBA00012417"/>
    </source>
</evidence>
<keyword evidence="7 17" id="KW-0235">DNA replication</keyword>
<sequence length="875" mass="98941">MNKKIVLIDGNSVAYRAFFALPLLNNNKGVHTNAVYGFTMMLLKVLEEEKPTHLLVAFDAGKTTFRHKTYGEYKGGRQKTPPELSEQFPYIRELLKAYGIAQYELENYEADDIIGTLSQQAEEHGFEVKIYSGDKDLTQLASDATTVCITKKGITDIEEYTPAHIDEKYGLTPAQIIDMKGLMGDSSDNIPGVPGVGEKTAIKLLKQFDSVEKLLSSIDEVSGKKLQEKLREHRHLAEMSKELAAILREVPLDFTVDSLEYKERDNEKIYELFKELGFNSLLEKLDHPVEEAAIHEKTSYELVTEWNEELFTDDSSFYLEMIAENYHHAPIAGFALSGGNGTYFIPAEAAVQSAVFKEWAEDETKRKSVYDAKRTVIGLRRYGIELKGIDFDIWLASYLLNPSESPEDFAAVAKLHGVSSVQPDEVVYGKGAKRKLPEQEQYAEHIASKAAVIEKLKAICLKEMEENQQLELFYELELPLALILADMEWEGVQVDVNRLKEMGEELKGRLADIEQTIYALAGTEFNINSPKQLGTILFDKLGLPPIKKTKTGYSTSADVLEKLAPSHEVVEHILNYRQIGKLQSTYIEGLLKVVDPETHKIHTRFNQALTQTGRLSSAEPNLQNIPIRLEEGRKIRQAFVPEDDDSVIFAADYSQIELRVLAHIADDEKLIEAFLHDLDIHTATAADVFHVKQDEVDSNMRRQAKAVNFGIVYGISDYGLSQSLGITRKEAATFIERYLQSYPGVKEYMDTVVREAKEKGFVTTLLQRRRYIPEITSRNFNLRGFGERTAMNTPIQGSAADIIKKAMIAAVEKLEKEKLKSKLLLQVHDELIFEVPKSEIETMKRLVPEVMEQAVKLKVPLKVDYSYGPTWYDAK</sequence>
<feature type="domain" description="5'-3' exonuclease" evidence="19">
    <location>
        <begin position="3"/>
        <end position="262"/>
    </location>
</feature>
<dbReference type="Gene3D" id="3.40.50.1010">
    <property type="entry name" value="5'-nuclease"/>
    <property type="match status" value="1"/>
</dbReference>
<dbReference type="InterPro" id="IPR018320">
    <property type="entry name" value="DNA_polymerase_1"/>
</dbReference>
<dbReference type="SMART" id="SM00474">
    <property type="entry name" value="35EXOc"/>
    <property type="match status" value="1"/>
</dbReference>
<evidence type="ECO:0000313" key="21">
    <source>
        <dbReference type="EMBL" id="MFK2824634.1"/>
    </source>
</evidence>
<dbReference type="InterPro" id="IPR019760">
    <property type="entry name" value="DNA-dir_DNA_pol_A_CS"/>
</dbReference>
<dbReference type="SMART" id="SM00482">
    <property type="entry name" value="POLAc"/>
    <property type="match status" value="1"/>
</dbReference>
<dbReference type="GO" id="GO:0003887">
    <property type="term" value="F:DNA-directed DNA polymerase activity"/>
    <property type="evidence" value="ECO:0007669"/>
    <property type="project" value="UniProtKB-EC"/>
</dbReference>
<dbReference type="InterPro" id="IPR020046">
    <property type="entry name" value="5-3_exonucl_a-hlix_arch_N"/>
</dbReference>
<dbReference type="NCBIfam" id="TIGR00593">
    <property type="entry name" value="pola"/>
    <property type="match status" value="1"/>
</dbReference>
<feature type="domain" description="3'-5' exonuclease" evidence="18">
    <location>
        <begin position="294"/>
        <end position="465"/>
    </location>
</feature>
<evidence type="ECO:0000256" key="8">
    <source>
        <dbReference type="ARBA" id="ARBA00022722"/>
    </source>
</evidence>
<keyword evidence="22" id="KW-1185">Reference proteome</keyword>
<dbReference type="InterPro" id="IPR020045">
    <property type="entry name" value="DNA_polI_H3TH"/>
</dbReference>
<accession>A0ABW8I5Z7</accession>
<evidence type="ECO:0000256" key="13">
    <source>
        <dbReference type="ARBA" id="ARBA00023125"/>
    </source>
</evidence>
<dbReference type="Gene3D" id="1.10.150.20">
    <property type="entry name" value="5' to 3' exonuclease, C-terminal subdomain"/>
    <property type="match status" value="2"/>
</dbReference>
<keyword evidence="10" id="KW-0378">Hydrolase</keyword>
<evidence type="ECO:0000256" key="9">
    <source>
        <dbReference type="ARBA" id="ARBA00022763"/>
    </source>
</evidence>
<dbReference type="InterPro" id="IPR036279">
    <property type="entry name" value="5-3_exonuclease_C_sf"/>
</dbReference>
<evidence type="ECO:0000256" key="6">
    <source>
        <dbReference type="ARBA" id="ARBA00022695"/>
    </source>
</evidence>
<dbReference type="PRINTS" id="PR00868">
    <property type="entry name" value="DNAPOLI"/>
</dbReference>
<keyword evidence="11" id="KW-0269">Exonuclease</keyword>
<keyword evidence="5 17" id="KW-0808">Transferase</keyword>
<evidence type="ECO:0000256" key="14">
    <source>
        <dbReference type="ARBA" id="ARBA00023204"/>
    </source>
</evidence>
<keyword evidence="9 17" id="KW-0227">DNA damage</keyword>
<comment type="catalytic activity">
    <reaction evidence="15 17">
        <text>DNA(n) + a 2'-deoxyribonucleoside 5'-triphosphate = DNA(n+1) + diphosphate</text>
        <dbReference type="Rhea" id="RHEA:22508"/>
        <dbReference type="Rhea" id="RHEA-COMP:17339"/>
        <dbReference type="Rhea" id="RHEA-COMP:17340"/>
        <dbReference type="ChEBI" id="CHEBI:33019"/>
        <dbReference type="ChEBI" id="CHEBI:61560"/>
        <dbReference type="ChEBI" id="CHEBI:173112"/>
        <dbReference type="EC" id="2.7.7.7"/>
    </reaction>
</comment>
<dbReference type="InterPro" id="IPR054690">
    <property type="entry name" value="DNA_polI_exonuclease"/>
</dbReference>
<dbReference type="CDD" id="cd09898">
    <property type="entry name" value="H3TH_53EXO"/>
    <property type="match status" value="1"/>
</dbReference>
<keyword evidence="13 17" id="KW-0238">DNA-binding</keyword>
<keyword evidence="12 17" id="KW-0239">DNA-directed DNA polymerase</keyword>
<dbReference type="InterPro" id="IPR036397">
    <property type="entry name" value="RNaseH_sf"/>
</dbReference>
<evidence type="ECO:0000256" key="4">
    <source>
        <dbReference type="ARBA" id="ARBA00020311"/>
    </source>
</evidence>
<protein>
    <recommendedName>
        <fullName evidence="4 16">DNA polymerase I</fullName>
        <ecNumber evidence="3 16">2.7.7.7</ecNumber>
    </recommendedName>
</protein>
<evidence type="ECO:0000256" key="2">
    <source>
        <dbReference type="ARBA" id="ARBA00011541"/>
    </source>
</evidence>
<evidence type="ECO:0000256" key="12">
    <source>
        <dbReference type="ARBA" id="ARBA00022932"/>
    </source>
</evidence>
<dbReference type="SMART" id="SM00279">
    <property type="entry name" value="HhH2"/>
    <property type="match status" value="1"/>
</dbReference>
<dbReference type="Pfam" id="PF22619">
    <property type="entry name" value="DNA_polI_exo1"/>
    <property type="match status" value="1"/>
</dbReference>
<dbReference type="SUPFAM" id="SSF47807">
    <property type="entry name" value="5' to 3' exonuclease, C-terminal subdomain"/>
    <property type="match status" value="1"/>
</dbReference>
<dbReference type="InterPro" id="IPR002298">
    <property type="entry name" value="DNA_polymerase_A"/>
</dbReference>
<dbReference type="PROSITE" id="PS00447">
    <property type="entry name" value="DNA_POLYMERASE_A"/>
    <property type="match status" value="1"/>
</dbReference>
<dbReference type="Pfam" id="PF01367">
    <property type="entry name" value="5_3_exonuc"/>
    <property type="match status" value="1"/>
</dbReference>
<dbReference type="NCBIfam" id="NF004397">
    <property type="entry name" value="PRK05755.1"/>
    <property type="match status" value="1"/>
</dbReference>
<evidence type="ECO:0000259" key="19">
    <source>
        <dbReference type="SMART" id="SM00475"/>
    </source>
</evidence>
<evidence type="ECO:0000259" key="20">
    <source>
        <dbReference type="SMART" id="SM00482"/>
    </source>
</evidence>
<dbReference type="SUPFAM" id="SSF53098">
    <property type="entry name" value="Ribonuclease H-like"/>
    <property type="match status" value="1"/>
</dbReference>
<dbReference type="PANTHER" id="PTHR10133">
    <property type="entry name" value="DNA POLYMERASE I"/>
    <property type="match status" value="1"/>
</dbReference>
<dbReference type="Gene3D" id="3.30.420.10">
    <property type="entry name" value="Ribonuclease H-like superfamily/Ribonuclease H"/>
    <property type="match status" value="1"/>
</dbReference>
<dbReference type="Proteomes" id="UP001619911">
    <property type="component" value="Unassembled WGS sequence"/>
</dbReference>
<evidence type="ECO:0000259" key="18">
    <source>
        <dbReference type="SMART" id="SM00474"/>
    </source>
</evidence>
<dbReference type="InterPro" id="IPR001098">
    <property type="entry name" value="DNA-dir_DNA_pol_A_palm_dom"/>
</dbReference>